<dbReference type="Pfam" id="PF01476">
    <property type="entry name" value="LysM"/>
    <property type="match status" value="1"/>
</dbReference>
<feature type="region of interest" description="Disordered" evidence="2">
    <location>
        <begin position="430"/>
        <end position="509"/>
    </location>
</feature>
<dbReference type="AlphaFoldDB" id="A0A1N6XNF7"/>
<accession>A0A1N6XNF7</accession>
<dbReference type="Gene3D" id="3.10.350.10">
    <property type="entry name" value="LysM domain"/>
    <property type="match status" value="1"/>
</dbReference>
<evidence type="ECO:0000313" key="6">
    <source>
        <dbReference type="Proteomes" id="UP000186819"/>
    </source>
</evidence>
<organism evidence="5 6">
    <name type="scientific">Aromatoleum tolulyticum</name>
    <dbReference type="NCBI Taxonomy" id="34027"/>
    <lineage>
        <taxon>Bacteria</taxon>
        <taxon>Pseudomonadati</taxon>
        <taxon>Pseudomonadota</taxon>
        <taxon>Betaproteobacteria</taxon>
        <taxon>Rhodocyclales</taxon>
        <taxon>Rhodocyclaceae</taxon>
        <taxon>Aromatoleum</taxon>
    </lineage>
</organism>
<dbReference type="PANTHER" id="PTHR37423">
    <property type="entry name" value="SOLUBLE LYTIC MUREIN TRANSGLYCOSYLASE-RELATED"/>
    <property type="match status" value="1"/>
</dbReference>
<dbReference type="Pfam" id="PF01464">
    <property type="entry name" value="SLT"/>
    <property type="match status" value="1"/>
</dbReference>
<feature type="region of interest" description="Disordered" evidence="2">
    <location>
        <begin position="29"/>
        <end position="57"/>
    </location>
</feature>
<evidence type="ECO:0000259" key="4">
    <source>
        <dbReference type="PROSITE" id="PS51782"/>
    </source>
</evidence>
<dbReference type="SUPFAM" id="SSF54106">
    <property type="entry name" value="LysM domain"/>
    <property type="match status" value="1"/>
</dbReference>
<dbReference type="Gene3D" id="1.10.530.10">
    <property type="match status" value="1"/>
</dbReference>
<comment type="similarity">
    <text evidence="1">Belongs to the transglycosylase Slt family.</text>
</comment>
<reference evidence="6" key="1">
    <citation type="submission" date="2017-01" db="EMBL/GenBank/DDBJ databases">
        <authorList>
            <person name="Varghese N."/>
            <person name="Submissions S."/>
        </authorList>
    </citation>
    <scope>NUCLEOTIDE SEQUENCE [LARGE SCALE GENOMIC DNA]</scope>
    <source>
        <strain evidence="6">ATCC 51758</strain>
    </source>
</reference>
<dbReference type="SUPFAM" id="SSF53955">
    <property type="entry name" value="Lysozyme-like"/>
    <property type="match status" value="1"/>
</dbReference>
<evidence type="ECO:0000256" key="3">
    <source>
        <dbReference type="SAM" id="SignalP"/>
    </source>
</evidence>
<dbReference type="SMART" id="SM00257">
    <property type="entry name" value="LysM"/>
    <property type="match status" value="1"/>
</dbReference>
<feature type="compositionally biased region" description="Low complexity" evidence="2">
    <location>
        <begin position="29"/>
        <end position="52"/>
    </location>
</feature>
<dbReference type="InterPro" id="IPR036779">
    <property type="entry name" value="LysM_dom_sf"/>
</dbReference>
<dbReference type="EMBL" id="FTMD01000009">
    <property type="protein sequence ID" value="SIR03884.1"/>
    <property type="molecule type" value="Genomic_DNA"/>
</dbReference>
<dbReference type="PROSITE" id="PS00922">
    <property type="entry name" value="TRANSGLYCOSYLASE"/>
    <property type="match status" value="1"/>
</dbReference>
<dbReference type="InterPro" id="IPR008258">
    <property type="entry name" value="Transglycosylase_SLT_dom_1"/>
</dbReference>
<dbReference type="Proteomes" id="UP000186819">
    <property type="component" value="Unassembled WGS sequence"/>
</dbReference>
<dbReference type="PANTHER" id="PTHR37423:SF2">
    <property type="entry name" value="MEMBRANE-BOUND LYTIC MUREIN TRANSGLYCOSYLASE C"/>
    <property type="match status" value="1"/>
</dbReference>
<protein>
    <submittedName>
        <fullName evidence="5">Membrane-bound lytic murein transglycosylase D</fullName>
    </submittedName>
</protein>
<dbReference type="InterPro" id="IPR000189">
    <property type="entry name" value="Transglyc_AS"/>
</dbReference>
<name>A0A1N6XNF7_9RHOO</name>
<feature type="chain" id="PRO_5012048898" evidence="3">
    <location>
        <begin position="25"/>
        <end position="509"/>
    </location>
</feature>
<feature type="compositionally biased region" description="Low complexity" evidence="2">
    <location>
        <begin position="462"/>
        <end position="503"/>
    </location>
</feature>
<keyword evidence="6" id="KW-1185">Reference proteome</keyword>
<dbReference type="PROSITE" id="PS51782">
    <property type="entry name" value="LYSM"/>
    <property type="match status" value="1"/>
</dbReference>
<dbReference type="CDD" id="cd00118">
    <property type="entry name" value="LysM"/>
    <property type="match status" value="1"/>
</dbReference>
<proteinExistence type="inferred from homology"/>
<gene>
    <name evidence="5" type="ORF">SAMN05421829_10955</name>
</gene>
<dbReference type="InterPro" id="IPR023346">
    <property type="entry name" value="Lysozyme-like_dom_sf"/>
</dbReference>
<dbReference type="GO" id="GO:0000270">
    <property type="term" value="P:peptidoglycan metabolic process"/>
    <property type="evidence" value="ECO:0007669"/>
    <property type="project" value="InterPro"/>
</dbReference>
<evidence type="ECO:0000313" key="5">
    <source>
        <dbReference type="EMBL" id="SIR03884.1"/>
    </source>
</evidence>
<evidence type="ECO:0000256" key="1">
    <source>
        <dbReference type="ARBA" id="ARBA00007734"/>
    </source>
</evidence>
<sequence length="509" mass="54856">MAIPLLRIFLLVIALAAAASSATAEDALAPDAQASDTHAPADAAPAEASAPSLGTLRPPSAARAAEGLAASRSQVLELRDPAPRVLTLDLTRDANDIWDRIRRGFGMPDLDTEAVAEQQLFYLNRPGFLKKVFERGGRYLYHIVDELERRGMPTELALLPMVESSYNPMAYSRARASGLWQFIPSTGRNYNLTQDKWVDERRDVIASTNAALDYLQTIYDMHGDWHLALASYNWGEGAVGRAVQRNLAEGLSAEYSQLRMPEETRNYVPKLQALKNIVSQPELFHFELPYVPNTRHFVTVTAPAGIDLATAARLAEMPLDEFIALNPSYNRPAIAQANSLVIPVDRAERFRARLAEHESSGKQWRTYEMRRGDTLASVARDFGLSVNELHQINGLDARSRVSPGYTLLVPNGVEPDGAIAAARMIPRNAALDTSTIPSPSASKADKKGGRKGAQAKGGGKSGAAKASAGSRTAGKASPGSAKAPAKSGARAAPKSSGKSAKPAQTNQKR</sequence>
<feature type="signal peptide" evidence="3">
    <location>
        <begin position="1"/>
        <end position="24"/>
    </location>
</feature>
<dbReference type="GO" id="GO:0008933">
    <property type="term" value="F:peptidoglycan lytic transglycosylase activity"/>
    <property type="evidence" value="ECO:0007669"/>
    <property type="project" value="InterPro"/>
</dbReference>
<dbReference type="GO" id="GO:0016020">
    <property type="term" value="C:membrane"/>
    <property type="evidence" value="ECO:0007669"/>
    <property type="project" value="InterPro"/>
</dbReference>
<keyword evidence="3" id="KW-0732">Signal</keyword>
<dbReference type="InterPro" id="IPR018392">
    <property type="entry name" value="LysM"/>
</dbReference>
<dbReference type="RefSeq" id="WP_076602787.1">
    <property type="nucleotide sequence ID" value="NZ_FTMD01000009.1"/>
</dbReference>
<dbReference type="STRING" id="34027.SAMN05421829_10955"/>
<feature type="domain" description="LysM" evidence="4">
    <location>
        <begin position="365"/>
        <end position="409"/>
    </location>
</feature>
<evidence type="ECO:0000256" key="2">
    <source>
        <dbReference type="SAM" id="MobiDB-lite"/>
    </source>
</evidence>
<dbReference type="CDD" id="cd16894">
    <property type="entry name" value="MltD-like"/>
    <property type="match status" value="1"/>
</dbReference>